<name>A0AAV7FKX5_DENCH</name>
<comment type="caution">
    <text evidence="2">The sequence shown here is derived from an EMBL/GenBank/DDBJ whole genome shotgun (WGS) entry which is preliminary data.</text>
</comment>
<reference evidence="2 3" key="1">
    <citation type="journal article" date="2021" name="Hortic Res">
        <title>Chromosome-scale assembly of the Dendrobium chrysotoxum genome enhances the understanding of orchid evolution.</title>
        <authorList>
            <person name="Zhang Y."/>
            <person name="Zhang G.Q."/>
            <person name="Zhang D."/>
            <person name="Liu X.D."/>
            <person name="Xu X.Y."/>
            <person name="Sun W.H."/>
            <person name="Yu X."/>
            <person name="Zhu X."/>
            <person name="Wang Z.W."/>
            <person name="Zhao X."/>
            <person name="Zhong W.Y."/>
            <person name="Chen H."/>
            <person name="Yin W.L."/>
            <person name="Huang T."/>
            <person name="Niu S.C."/>
            <person name="Liu Z.J."/>
        </authorList>
    </citation>
    <scope>NUCLEOTIDE SEQUENCE [LARGE SCALE GENOMIC DNA]</scope>
    <source>
        <strain evidence="2">Lindl</strain>
    </source>
</reference>
<gene>
    <name evidence="2" type="ORF">IEQ34_026814</name>
</gene>
<organism evidence="2 3">
    <name type="scientific">Dendrobium chrysotoxum</name>
    <name type="common">Orchid</name>
    <dbReference type="NCBI Taxonomy" id="161865"/>
    <lineage>
        <taxon>Eukaryota</taxon>
        <taxon>Viridiplantae</taxon>
        <taxon>Streptophyta</taxon>
        <taxon>Embryophyta</taxon>
        <taxon>Tracheophyta</taxon>
        <taxon>Spermatophyta</taxon>
        <taxon>Magnoliopsida</taxon>
        <taxon>Liliopsida</taxon>
        <taxon>Asparagales</taxon>
        <taxon>Orchidaceae</taxon>
        <taxon>Epidendroideae</taxon>
        <taxon>Malaxideae</taxon>
        <taxon>Dendrobiinae</taxon>
        <taxon>Dendrobium</taxon>
    </lineage>
</organism>
<dbReference type="Proteomes" id="UP000775213">
    <property type="component" value="Unassembled WGS sequence"/>
</dbReference>
<dbReference type="EMBL" id="JAGFBR010000791">
    <property type="protein sequence ID" value="KAH0434480.1"/>
    <property type="molecule type" value="Genomic_DNA"/>
</dbReference>
<dbReference type="AlphaFoldDB" id="A0AAV7FKX5"/>
<evidence type="ECO:0000313" key="3">
    <source>
        <dbReference type="Proteomes" id="UP000775213"/>
    </source>
</evidence>
<feature type="compositionally biased region" description="Polar residues" evidence="1">
    <location>
        <begin position="129"/>
        <end position="138"/>
    </location>
</feature>
<protein>
    <submittedName>
        <fullName evidence="2">Uncharacterized protein</fullName>
    </submittedName>
</protein>
<evidence type="ECO:0000313" key="2">
    <source>
        <dbReference type="EMBL" id="KAH0434480.1"/>
    </source>
</evidence>
<sequence length="138" mass="16098">MYSAEAANMSSDEFSRSSDWIRRRTLRDVFGRSSEHIFGRIRQKQRLDSTENRTLRDVMPNAKKFCYNGIPREFEEKLDLMFSRIVATGENVWIPNSGVLLLELNNDHTISSEEEYTQDEQTHHPHIPTKNSTGNYDS</sequence>
<feature type="region of interest" description="Disordered" evidence="1">
    <location>
        <begin position="114"/>
        <end position="138"/>
    </location>
</feature>
<proteinExistence type="predicted"/>
<accession>A0AAV7FKX5</accession>
<evidence type="ECO:0000256" key="1">
    <source>
        <dbReference type="SAM" id="MobiDB-lite"/>
    </source>
</evidence>
<keyword evidence="3" id="KW-1185">Reference proteome</keyword>